<protein>
    <submittedName>
        <fullName evidence="1">Uncharacterized protein</fullName>
    </submittedName>
</protein>
<proteinExistence type="predicted"/>
<comment type="caution">
    <text evidence="1">The sequence shown here is derived from an EMBL/GenBank/DDBJ whole genome shotgun (WGS) entry which is preliminary data.</text>
</comment>
<dbReference type="EMBL" id="MLJW01000075">
    <property type="protein sequence ID" value="OIR02339.1"/>
    <property type="molecule type" value="Genomic_DNA"/>
</dbReference>
<gene>
    <name evidence="1" type="ORF">GALL_154960</name>
</gene>
<name>A0A1J5S2V2_9ZZZZ</name>
<evidence type="ECO:0000313" key="1">
    <source>
        <dbReference type="EMBL" id="OIR02339.1"/>
    </source>
</evidence>
<reference evidence="1" key="1">
    <citation type="submission" date="2016-10" db="EMBL/GenBank/DDBJ databases">
        <title>Sequence of Gallionella enrichment culture.</title>
        <authorList>
            <person name="Poehlein A."/>
            <person name="Muehling M."/>
            <person name="Daniel R."/>
        </authorList>
    </citation>
    <scope>NUCLEOTIDE SEQUENCE</scope>
</reference>
<sequence>MRESRMEGVKLSHYSFESRLCTLISIVVAIPEVSGEFVRLQSIVTISNIYK</sequence>
<dbReference type="AlphaFoldDB" id="A0A1J5S2V2"/>
<organism evidence="1">
    <name type="scientific">mine drainage metagenome</name>
    <dbReference type="NCBI Taxonomy" id="410659"/>
    <lineage>
        <taxon>unclassified sequences</taxon>
        <taxon>metagenomes</taxon>
        <taxon>ecological metagenomes</taxon>
    </lineage>
</organism>
<accession>A0A1J5S2V2</accession>